<dbReference type="RefSeq" id="WP_336806057.1">
    <property type="nucleotide sequence ID" value="NZ_JBBBNY010000001.1"/>
</dbReference>
<dbReference type="Pfam" id="PF07883">
    <property type="entry name" value="Cupin_2"/>
    <property type="match status" value="1"/>
</dbReference>
<dbReference type="Gene3D" id="2.60.120.10">
    <property type="entry name" value="Jelly Rolls"/>
    <property type="match status" value="1"/>
</dbReference>
<reference evidence="2 3" key="1">
    <citation type="journal article" date="2014" name="Int. J. Syst. Evol. Microbiol.">
        <title>Fulvimonas yonginensis sp. nov., isolated from greenhouse soil, and emended description of the genus Fulvimonas.</title>
        <authorList>
            <person name="Ahn J.H."/>
            <person name="Kim S.J."/>
            <person name="Weon H.Y."/>
            <person name="Hong S.B."/>
            <person name="Seok S.J."/>
            <person name="Kwon S.W."/>
        </authorList>
    </citation>
    <scope>NUCLEOTIDE SEQUENCE [LARGE SCALE GENOMIC DNA]</scope>
    <source>
        <strain evidence="2 3">KACC 16952</strain>
    </source>
</reference>
<dbReference type="InterPro" id="IPR011051">
    <property type="entry name" value="RmlC_Cupin_sf"/>
</dbReference>
<protein>
    <submittedName>
        <fullName evidence="2">Cupin domain-containing protein</fullName>
    </submittedName>
</protein>
<feature type="domain" description="Cupin type-2" evidence="1">
    <location>
        <begin position="38"/>
        <end position="93"/>
    </location>
</feature>
<gene>
    <name evidence="2" type="ORF">WAT24_01605</name>
</gene>
<evidence type="ECO:0000313" key="2">
    <source>
        <dbReference type="EMBL" id="MEI7035446.1"/>
    </source>
</evidence>
<evidence type="ECO:0000313" key="3">
    <source>
        <dbReference type="Proteomes" id="UP001381174"/>
    </source>
</evidence>
<proteinExistence type="predicted"/>
<sequence>MDLPALAQRLPEAWQSRLLGELGQARLKLARMDEAPYPAEVHDHTEALLVLDGELRLRVGGTVRAVRAGELCLVPAGLAHAVEAGSSGTLLIIDT</sequence>
<keyword evidence="3" id="KW-1185">Reference proteome</keyword>
<dbReference type="InterPro" id="IPR013096">
    <property type="entry name" value="Cupin_2"/>
</dbReference>
<comment type="caution">
    <text evidence="2">The sequence shown here is derived from an EMBL/GenBank/DDBJ whole genome shotgun (WGS) entry which is preliminary data.</text>
</comment>
<dbReference type="SUPFAM" id="SSF51182">
    <property type="entry name" value="RmlC-like cupins"/>
    <property type="match status" value="1"/>
</dbReference>
<name>A0ABU8J8C1_9GAMM</name>
<organism evidence="2 3">
    <name type="scientific">Fulvimonas yonginensis</name>
    <dbReference type="NCBI Taxonomy" id="1495200"/>
    <lineage>
        <taxon>Bacteria</taxon>
        <taxon>Pseudomonadati</taxon>
        <taxon>Pseudomonadota</taxon>
        <taxon>Gammaproteobacteria</taxon>
        <taxon>Lysobacterales</taxon>
        <taxon>Rhodanobacteraceae</taxon>
        <taxon>Fulvimonas</taxon>
    </lineage>
</organism>
<dbReference type="EMBL" id="JBBBNY010000001">
    <property type="protein sequence ID" value="MEI7035446.1"/>
    <property type="molecule type" value="Genomic_DNA"/>
</dbReference>
<evidence type="ECO:0000259" key="1">
    <source>
        <dbReference type="Pfam" id="PF07883"/>
    </source>
</evidence>
<dbReference type="Proteomes" id="UP001381174">
    <property type="component" value="Unassembled WGS sequence"/>
</dbReference>
<accession>A0ABU8J8C1</accession>
<dbReference type="InterPro" id="IPR014710">
    <property type="entry name" value="RmlC-like_jellyroll"/>
</dbReference>